<dbReference type="SUPFAM" id="SSF52091">
    <property type="entry name" value="SpoIIaa-like"/>
    <property type="match status" value="1"/>
</dbReference>
<sequence>MHTGIREGCLYVNGTATAHTVTASAYRQFVEQCARSEVHSVDFSGLQRADSVCIGLLLAALRRPQGAPALRGLPESVRELAKLYEIQDFFQEQTSF</sequence>
<evidence type="ECO:0000259" key="1">
    <source>
        <dbReference type="Pfam" id="PF13466"/>
    </source>
</evidence>
<dbReference type="EMBL" id="CP097501">
    <property type="protein sequence ID" value="URD68202.1"/>
    <property type="molecule type" value="Genomic_DNA"/>
</dbReference>
<dbReference type="AlphaFoldDB" id="A0AAE9HU27"/>
<gene>
    <name evidence="2" type="ORF">LNQ82_03300</name>
</gene>
<proteinExistence type="predicted"/>
<evidence type="ECO:0000313" key="3">
    <source>
        <dbReference type="Proteomes" id="UP001056819"/>
    </source>
</evidence>
<dbReference type="RefSeq" id="WP_027022683.1">
    <property type="nucleotide sequence ID" value="NZ_CP097501.1"/>
</dbReference>
<dbReference type="Proteomes" id="UP001056819">
    <property type="component" value="Chromosome"/>
</dbReference>
<dbReference type="InterPro" id="IPR058548">
    <property type="entry name" value="MlaB-like_STAS"/>
</dbReference>
<dbReference type="Gene3D" id="3.30.750.24">
    <property type="entry name" value="STAS domain"/>
    <property type="match status" value="1"/>
</dbReference>
<accession>A0AAE9HU27</accession>
<reference evidence="2" key="1">
    <citation type="submission" date="2022-05" db="EMBL/GenBank/DDBJ databases">
        <title>Alysiella filiformis genome sequencing.</title>
        <authorList>
            <person name="Viehboeck T."/>
        </authorList>
    </citation>
    <scope>NUCLEOTIDE SEQUENCE</scope>
    <source>
        <strain evidence="2">DSM 2580</strain>
    </source>
</reference>
<evidence type="ECO:0000313" key="2">
    <source>
        <dbReference type="EMBL" id="URD68202.1"/>
    </source>
</evidence>
<organism evidence="2 3">
    <name type="scientific">Conchiformibius steedae DSM 2580</name>
    <dbReference type="NCBI Taxonomy" id="1121352"/>
    <lineage>
        <taxon>Bacteria</taxon>
        <taxon>Pseudomonadati</taxon>
        <taxon>Pseudomonadota</taxon>
        <taxon>Betaproteobacteria</taxon>
        <taxon>Neisseriales</taxon>
        <taxon>Neisseriaceae</taxon>
        <taxon>Conchiformibius</taxon>
    </lineage>
</organism>
<dbReference type="Pfam" id="PF13466">
    <property type="entry name" value="STAS_2"/>
    <property type="match status" value="1"/>
</dbReference>
<name>A0AAE9HU27_9NEIS</name>
<dbReference type="CDD" id="cd07043">
    <property type="entry name" value="STAS_anti-anti-sigma_factors"/>
    <property type="match status" value="1"/>
</dbReference>
<protein>
    <submittedName>
        <fullName evidence="2">STAS domain-containing protein</fullName>
    </submittedName>
</protein>
<dbReference type="InterPro" id="IPR036513">
    <property type="entry name" value="STAS_dom_sf"/>
</dbReference>
<feature type="domain" description="MlaB-like STAS" evidence="1">
    <location>
        <begin position="13"/>
        <end position="86"/>
    </location>
</feature>